<dbReference type="Gene3D" id="1.20.1290.10">
    <property type="entry name" value="AhpD-like"/>
    <property type="match status" value="1"/>
</dbReference>
<organism evidence="1 2">
    <name type="scientific">Talaromyces stipitatus (strain ATCC 10500 / CBS 375.48 / QM 6759 / NRRL 1006)</name>
    <name type="common">Penicillium stipitatum</name>
    <dbReference type="NCBI Taxonomy" id="441959"/>
    <lineage>
        <taxon>Eukaryota</taxon>
        <taxon>Fungi</taxon>
        <taxon>Dikarya</taxon>
        <taxon>Ascomycota</taxon>
        <taxon>Pezizomycotina</taxon>
        <taxon>Eurotiomycetes</taxon>
        <taxon>Eurotiomycetidae</taxon>
        <taxon>Eurotiales</taxon>
        <taxon>Trichocomaceae</taxon>
        <taxon>Talaromyces</taxon>
        <taxon>Talaromyces sect. Talaromyces</taxon>
    </lineage>
</organism>
<dbReference type="Proteomes" id="UP000001745">
    <property type="component" value="Unassembled WGS sequence"/>
</dbReference>
<name>B8MC75_TALSN</name>
<dbReference type="InterPro" id="IPR052999">
    <property type="entry name" value="PTS1_Protein"/>
</dbReference>
<reference evidence="2" key="1">
    <citation type="journal article" date="2015" name="Genome Announc.">
        <title>Genome sequence of the AIDS-associated pathogen Penicillium marneffei (ATCC18224) and its near taxonomic relative Talaromyces stipitatus (ATCC10500).</title>
        <authorList>
            <person name="Nierman W.C."/>
            <person name="Fedorova-Abrams N.D."/>
            <person name="Andrianopoulos A."/>
        </authorList>
    </citation>
    <scope>NUCLEOTIDE SEQUENCE [LARGE SCALE GENOMIC DNA]</scope>
    <source>
        <strain evidence="2">ATCC 10500 / CBS 375.48 / QM 6759 / NRRL 1006</strain>
    </source>
</reference>
<dbReference type="SUPFAM" id="SSF69118">
    <property type="entry name" value="AhpD-like"/>
    <property type="match status" value="1"/>
</dbReference>
<dbReference type="VEuPathDB" id="FungiDB:TSTA_122530"/>
<dbReference type="EMBL" id="EQ962655">
    <property type="protein sequence ID" value="EED18521.1"/>
    <property type="molecule type" value="Genomic_DNA"/>
</dbReference>
<evidence type="ECO:0000313" key="2">
    <source>
        <dbReference type="Proteomes" id="UP000001745"/>
    </source>
</evidence>
<dbReference type="PANTHER" id="PTHR28180:SF5">
    <property type="entry name" value="DNA POLYMERASE ALPHA SUBUNIT B"/>
    <property type="match status" value="1"/>
</dbReference>
<evidence type="ECO:0000313" key="1">
    <source>
        <dbReference type="EMBL" id="EED18521.1"/>
    </source>
</evidence>
<dbReference type="AlphaFoldDB" id="B8MC75"/>
<dbReference type="PhylomeDB" id="B8MC75"/>
<gene>
    <name evidence="1" type="ORF">TSTA_122530</name>
</gene>
<dbReference type="InterPro" id="IPR029032">
    <property type="entry name" value="AhpD-like"/>
</dbReference>
<dbReference type="OMA" id="ANHARGM"/>
<accession>B8MC75</accession>
<dbReference type="HOGENOM" id="CLU_065389_1_0_1"/>
<keyword evidence="2" id="KW-1185">Reference proteome</keyword>
<dbReference type="InParanoid" id="B8MC75"/>
<dbReference type="FunCoup" id="B8MC75">
    <property type="interactions" value="20"/>
</dbReference>
<dbReference type="PANTHER" id="PTHR28180">
    <property type="entry name" value="CONSERVED MITOCHONDRIAL PROTEIN-RELATED"/>
    <property type="match status" value="1"/>
</dbReference>
<dbReference type="RefSeq" id="XP_002482513.1">
    <property type="nucleotide sequence ID" value="XM_002482468.1"/>
</dbReference>
<dbReference type="eggNOG" id="ENOG502SQG0">
    <property type="taxonomic scope" value="Eukaryota"/>
</dbReference>
<dbReference type="OrthoDB" id="5537330at2759"/>
<sequence>MVLTLVAFRFISNTLQRSTSIVPRLGRLYPLPQQRQFPGSISWRKSRNFSTTRYFLNNMTTSPSETLQELCTRVQSILPEQFRKDAWYLIVTAALVGCNKPNETGTLYTNLVESVSDTEEKRIKSRISDVLMKEWTLVGVTPIVYAVTALGKAEAAFYEKRGITLEPPSEDGLLEFPEKRKNIDFNNHIPDRGTKFLQQLYRQNLAPICSSWGSFASDFMWMERSVIYGLFLSDHEILSAVEAELVILTGIMIQGLSAPTIWHLRGLRRLGVSEEDTEKVQLAIEAVASWSGRSIEGWPRVKDVPDI</sequence>
<protein>
    <recommendedName>
        <fullName evidence="3">Carboxymuconolactone decarboxylase-like domain-containing protein</fullName>
    </recommendedName>
</protein>
<proteinExistence type="predicted"/>
<dbReference type="STRING" id="441959.B8MC75"/>
<dbReference type="GeneID" id="8097718"/>
<evidence type="ECO:0008006" key="3">
    <source>
        <dbReference type="Google" id="ProtNLM"/>
    </source>
</evidence>